<evidence type="ECO:0000256" key="2">
    <source>
        <dbReference type="ARBA" id="ARBA00006906"/>
    </source>
</evidence>
<organism evidence="6 7">
    <name type="scientific">Shackletoniella antarctica</name>
    <dbReference type="NCBI Taxonomy" id="268115"/>
    <lineage>
        <taxon>Bacteria</taxon>
        <taxon>Bacillati</taxon>
        <taxon>Cyanobacteriota</taxon>
        <taxon>Cyanophyceae</taxon>
        <taxon>Oculatellales</taxon>
        <taxon>Oculatellaceae</taxon>
        <taxon>Shackletoniella</taxon>
    </lineage>
</organism>
<evidence type="ECO:0000313" key="6">
    <source>
        <dbReference type="EMBL" id="PZO37575.1"/>
    </source>
</evidence>
<dbReference type="InterPro" id="IPR013785">
    <property type="entry name" value="Aldolase_TIM"/>
</dbReference>
<reference evidence="7" key="1">
    <citation type="submission" date="2018-04" db="EMBL/GenBank/DDBJ databases">
        <authorList>
            <person name="Cornet L."/>
        </authorList>
    </citation>
    <scope>NUCLEOTIDE SEQUENCE [LARGE SCALE GENOMIC DNA]</scope>
</reference>
<reference evidence="6 7" key="2">
    <citation type="submission" date="2018-06" db="EMBL/GenBank/DDBJ databases">
        <title>Metagenomic assembly of (sub)arctic Cyanobacteria and their associated microbiome from non-axenic cultures.</title>
        <authorList>
            <person name="Baurain D."/>
        </authorList>
    </citation>
    <scope>NUCLEOTIDE SEQUENCE [LARGE SCALE GENOMIC DNA]</scope>
    <source>
        <strain evidence="6">ULC041bin1</strain>
    </source>
</reference>
<sequence>MYQELFLALLRQHRAIAVIRAASVESGLSQAQAVAAGGIRLIEVTWDSASPALLVDKLRHSLPACTIGIGTALALSDLKNAAAAGAQFCFCPHTDLSLIRAAQPLQIPIVPGALTPNEIVTAWQAGATAVKIFPVGALGGATYIHSLQGPLSHIPLVATGGVTVENAAAMLQAGAIAVGLSTGLFAKADLARKNWSHITQLSSQLANSLADLA</sequence>
<dbReference type="Gene3D" id="3.20.20.70">
    <property type="entry name" value="Aldolase class I"/>
    <property type="match status" value="1"/>
</dbReference>
<protein>
    <submittedName>
        <fullName evidence="6">Ketohydroxyglutarate aldolase</fullName>
    </submittedName>
</protein>
<proteinExistence type="inferred from homology"/>
<comment type="caution">
    <text evidence="6">The sequence shown here is derived from an EMBL/GenBank/DDBJ whole genome shotgun (WGS) entry which is preliminary data.</text>
</comment>
<keyword evidence="5" id="KW-0119">Carbohydrate metabolism</keyword>
<accession>A0A2W4XSH8</accession>
<evidence type="ECO:0000256" key="1">
    <source>
        <dbReference type="ARBA" id="ARBA00004761"/>
    </source>
</evidence>
<dbReference type="Pfam" id="PF01081">
    <property type="entry name" value="Aldolase"/>
    <property type="match status" value="1"/>
</dbReference>
<gene>
    <name evidence="6" type="ORF">DCF17_15735</name>
</gene>
<dbReference type="PANTHER" id="PTHR30246">
    <property type="entry name" value="2-KETO-3-DEOXY-6-PHOSPHOGLUCONATE ALDOLASE"/>
    <property type="match status" value="1"/>
</dbReference>
<evidence type="ECO:0000313" key="7">
    <source>
        <dbReference type="Proteomes" id="UP000249081"/>
    </source>
</evidence>
<comment type="pathway">
    <text evidence="1">Carbohydrate acid metabolism.</text>
</comment>
<keyword evidence="4" id="KW-0456">Lyase</keyword>
<dbReference type="SUPFAM" id="SSF51569">
    <property type="entry name" value="Aldolase"/>
    <property type="match status" value="1"/>
</dbReference>
<dbReference type="CDD" id="cd00452">
    <property type="entry name" value="KDPG_aldolase"/>
    <property type="match status" value="1"/>
</dbReference>
<comment type="similarity">
    <text evidence="2">Belongs to the KHG/KDPG aldolase family.</text>
</comment>
<dbReference type="GO" id="GO:0016829">
    <property type="term" value="F:lyase activity"/>
    <property type="evidence" value="ECO:0007669"/>
    <property type="project" value="UniProtKB-KW"/>
</dbReference>
<evidence type="ECO:0000256" key="5">
    <source>
        <dbReference type="ARBA" id="ARBA00023277"/>
    </source>
</evidence>
<dbReference type="NCBIfam" id="TIGR01182">
    <property type="entry name" value="eda"/>
    <property type="match status" value="1"/>
</dbReference>
<comment type="subunit">
    <text evidence="3">Homotrimer.</text>
</comment>
<dbReference type="Proteomes" id="UP000249081">
    <property type="component" value="Unassembled WGS sequence"/>
</dbReference>
<evidence type="ECO:0000256" key="4">
    <source>
        <dbReference type="ARBA" id="ARBA00023239"/>
    </source>
</evidence>
<name>A0A2W4XSH8_9CYAN</name>
<dbReference type="InterPro" id="IPR000887">
    <property type="entry name" value="Aldlse_KDPG_KHG"/>
</dbReference>
<evidence type="ECO:0000256" key="3">
    <source>
        <dbReference type="ARBA" id="ARBA00011233"/>
    </source>
</evidence>
<dbReference type="NCBIfam" id="NF005673">
    <property type="entry name" value="PRK07455.1"/>
    <property type="match status" value="1"/>
</dbReference>
<dbReference type="EMBL" id="QBMN01000119">
    <property type="protein sequence ID" value="PZO37575.1"/>
    <property type="molecule type" value="Genomic_DNA"/>
</dbReference>
<dbReference type="PANTHER" id="PTHR30246:SF1">
    <property type="entry name" value="2-DEHYDRO-3-DEOXY-6-PHOSPHOGALACTONATE ALDOLASE-RELATED"/>
    <property type="match status" value="1"/>
</dbReference>
<dbReference type="AlphaFoldDB" id="A0A2W4XSH8"/>